<dbReference type="SUPFAM" id="SSF46689">
    <property type="entry name" value="Homeodomain-like"/>
    <property type="match status" value="1"/>
</dbReference>
<dbReference type="PRINTS" id="PR00032">
    <property type="entry name" value="HTHARAC"/>
</dbReference>
<gene>
    <name evidence="5" type="ORF">CCY01nite_26670</name>
</gene>
<evidence type="ECO:0000256" key="2">
    <source>
        <dbReference type="ARBA" id="ARBA00023125"/>
    </source>
</evidence>
<dbReference type="GO" id="GO:0043565">
    <property type="term" value="F:sequence-specific DNA binding"/>
    <property type="evidence" value="ECO:0007669"/>
    <property type="project" value="InterPro"/>
</dbReference>
<dbReference type="PROSITE" id="PS01124">
    <property type="entry name" value="HTH_ARAC_FAMILY_2"/>
    <property type="match status" value="1"/>
</dbReference>
<dbReference type="Proteomes" id="UP000321436">
    <property type="component" value="Unassembled WGS sequence"/>
</dbReference>
<evidence type="ECO:0000256" key="3">
    <source>
        <dbReference type="ARBA" id="ARBA00023163"/>
    </source>
</evidence>
<evidence type="ECO:0000259" key="4">
    <source>
        <dbReference type="PROSITE" id="PS01124"/>
    </source>
</evidence>
<dbReference type="PANTHER" id="PTHR47893">
    <property type="entry name" value="REGULATORY PROTEIN PCHR"/>
    <property type="match status" value="1"/>
</dbReference>
<evidence type="ECO:0000313" key="6">
    <source>
        <dbReference type="Proteomes" id="UP000321436"/>
    </source>
</evidence>
<keyword evidence="2" id="KW-0238">DNA-binding</keyword>
<name>A0A512RL21_9BACT</name>
<reference evidence="5 6" key="1">
    <citation type="submission" date="2019-07" db="EMBL/GenBank/DDBJ databases">
        <title>Whole genome shotgun sequence of Chitinophaga cymbidii NBRC 109752.</title>
        <authorList>
            <person name="Hosoyama A."/>
            <person name="Uohara A."/>
            <person name="Ohji S."/>
            <person name="Ichikawa N."/>
        </authorList>
    </citation>
    <scope>NUCLEOTIDE SEQUENCE [LARGE SCALE GENOMIC DNA]</scope>
    <source>
        <strain evidence="5 6">NBRC 109752</strain>
    </source>
</reference>
<dbReference type="InterPro" id="IPR053142">
    <property type="entry name" value="PchR_regulatory_protein"/>
</dbReference>
<dbReference type="GO" id="GO:0003700">
    <property type="term" value="F:DNA-binding transcription factor activity"/>
    <property type="evidence" value="ECO:0007669"/>
    <property type="project" value="InterPro"/>
</dbReference>
<dbReference type="AlphaFoldDB" id="A0A512RL21"/>
<proteinExistence type="predicted"/>
<dbReference type="PROSITE" id="PS00041">
    <property type="entry name" value="HTH_ARAC_FAMILY_1"/>
    <property type="match status" value="1"/>
</dbReference>
<evidence type="ECO:0000313" key="5">
    <source>
        <dbReference type="EMBL" id="GEP96407.1"/>
    </source>
</evidence>
<sequence length="127" mass="14396">MSVVITNDSREVLFREERIVKLSTADIRNVRLARDIILQDIRNPPTLPALAIRAGLNEFKLKAGFRQVFANSVFGYLSDHRLELAKQDVLEGDKSLTDIAYETGYASLSHFSHSFKKKFGVSPVKMR</sequence>
<dbReference type="Gene3D" id="1.10.10.60">
    <property type="entry name" value="Homeodomain-like"/>
    <property type="match status" value="1"/>
</dbReference>
<dbReference type="SMART" id="SM00342">
    <property type="entry name" value="HTH_ARAC"/>
    <property type="match status" value="1"/>
</dbReference>
<keyword evidence="1" id="KW-0805">Transcription regulation</keyword>
<feature type="domain" description="HTH araC/xylS-type" evidence="4">
    <location>
        <begin position="31"/>
        <end position="127"/>
    </location>
</feature>
<dbReference type="InterPro" id="IPR020449">
    <property type="entry name" value="Tscrpt_reg_AraC-type_HTH"/>
</dbReference>
<keyword evidence="3" id="KW-0804">Transcription</keyword>
<dbReference type="InterPro" id="IPR018062">
    <property type="entry name" value="HTH_AraC-typ_CS"/>
</dbReference>
<protein>
    <recommendedName>
        <fullName evidence="4">HTH araC/xylS-type domain-containing protein</fullName>
    </recommendedName>
</protein>
<dbReference type="Pfam" id="PF12833">
    <property type="entry name" value="HTH_18"/>
    <property type="match status" value="1"/>
</dbReference>
<dbReference type="EMBL" id="BKAU01000002">
    <property type="protein sequence ID" value="GEP96407.1"/>
    <property type="molecule type" value="Genomic_DNA"/>
</dbReference>
<dbReference type="PANTHER" id="PTHR47893:SF1">
    <property type="entry name" value="REGULATORY PROTEIN PCHR"/>
    <property type="match status" value="1"/>
</dbReference>
<dbReference type="InterPro" id="IPR018060">
    <property type="entry name" value="HTH_AraC"/>
</dbReference>
<dbReference type="InterPro" id="IPR009057">
    <property type="entry name" value="Homeodomain-like_sf"/>
</dbReference>
<accession>A0A512RL21</accession>
<comment type="caution">
    <text evidence="5">The sequence shown here is derived from an EMBL/GenBank/DDBJ whole genome shotgun (WGS) entry which is preliminary data.</text>
</comment>
<evidence type="ECO:0000256" key="1">
    <source>
        <dbReference type="ARBA" id="ARBA00023015"/>
    </source>
</evidence>
<organism evidence="5 6">
    <name type="scientific">Chitinophaga cymbidii</name>
    <dbReference type="NCBI Taxonomy" id="1096750"/>
    <lineage>
        <taxon>Bacteria</taxon>
        <taxon>Pseudomonadati</taxon>
        <taxon>Bacteroidota</taxon>
        <taxon>Chitinophagia</taxon>
        <taxon>Chitinophagales</taxon>
        <taxon>Chitinophagaceae</taxon>
        <taxon>Chitinophaga</taxon>
    </lineage>
</organism>
<dbReference type="RefSeq" id="WP_146862389.1">
    <property type="nucleotide sequence ID" value="NZ_BKAU01000002.1"/>
</dbReference>
<dbReference type="OrthoDB" id="1451418at2"/>
<keyword evidence="6" id="KW-1185">Reference proteome</keyword>